<dbReference type="Pfam" id="PF04825">
    <property type="entry name" value="Rad21_Rec8_N"/>
    <property type="match status" value="1"/>
</dbReference>
<dbReference type="AlphaFoldDB" id="A0A0N4VX45"/>
<dbReference type="OrthoDB" id="5874740at2759"/>
<dbReference type="WBParaSite" id="HPLM_0000186501-mRNA-1">
    <property type="protein sequence ID" value="HPLM_0000186501-mRNA-1"/>
    <property type="gene ID" value="HPLM_0000186501"/>
</dbReference>
<dbReference type="EMBL" id="UZAF01002923">
    <property type="protein sequence ID" value="VDO11737.1"/>
    <property type="molecule type" value="Genomic_DNA"/>
</dbReference>
<organism evidence="4">
    <name type="scientific">Haemonchus placei</name>
    <name type="common">Barber's pole worm</name>
    <dbReference type="NCBI Taxonomy" id="6290"/>
    <lineage>
        <taxon>Eukaryota</taxon>
        <taxon>Metazoa</taxon>
        <taxon>Ecdysozoa</taxon>
        <taxon>Nematoda</taxon>
        <taxon>Chromadorea</taxon>
        <taxon>Rhabditida</taxon>
        <taxon>Rhabditina</taxon>
        <taxon>Rhabditomorpha</taxon>
        <taxon>Strongyloidea</taxon>
        <taxon>Trichostrongylidae</taxon>
        <taxon>Haemonchus</taxon>
    </lineage>
</organism>
<reference evidence="2 3" key="2">
    <citation type="submission" date="2018-11" db="EMBL/GenBank/DDBJ databases">
        <authorList>
            <consortium name="Pathogen Informatics"/>
        </authorList>
    </citation>
    <scope>NUCLEOTIDE SEQUENCE [LARGE SCALE GENOMIC DNA]</scope>
    <source>
        <strain evidence="2 3">MHpl1</strain>
    </source>
</reference>
<dbReference type="Proteomes" id="UP000268014">
    <property type="component" value="Unassembled WGS sequence"/>
</dbReference>
<name>A0A0N4VX45_HAEPC</name>
<proteinExistence type="predicted"/>
<gene>
    <name evidence="2" type="ORF">HPLM_LOCUS1863</name>
</gene>
<reference evidence="4" key="1">
    <citation type="submission" date="2017-02" db="UniProtKB">
        <authorList>
            <consortium name="WormBaseParasite"/>
        </authorList>
    </citation>
    <scope>IDENTIFICATION</scope>
</reference>
<keyword evidence="3" id="KW-1185">Reference proteome</keyword>
<dbReference type="InterPro" id="IPR006910">
    <property type="entry name" value="Rad21_Rec8_N"/>
</dbReference>
<evidence type="ECO:0000313" key="4">
    <source>
        <dbReference type="WBParaSite" id="HPLM_0000186501-mRNA-1"/>
    </source>
</evidence>
<evidence type="ECO:0000313" key="2">
    <source>
        <dbReference type="EMBL" id="VDO11737.1"/>
    </source>
</evidence>
<protein>
    <submittedName>
        <fullName evidence="4">Rad21_Rec8_N domain-containing protein</fullName>
    </submittedName>
</protein>
<sequence>MFYSVELLTGRNAKFGLMWRAATYGSAKRLHRRAIVQISVSDTW</sequence>
<feature type="domain" description="Rad21/Rec8-like protein N-terminal" evidence="1">
    <location>
        <begin position="1"/>
        <end position="42"/>
    </location>
</feature>
<evidence type="ECO:0000313" key="3">
    <source>
        <dbReference type="Proteomes" id="UP000268014"/>
    </source>
</evidence>
<accession>A0A0N4VX45</accession>
<evidence type="ECO:0000259" key="1">
    <source>
        <dbReference type="Pfam" id="PF04825"/>
    </source>
</evidence>